<dbReference type="InterPro" id="IPR023013">
    <property type="entry name" value="AGPR_AS"/>
</dbReference>
<dbReference type="SUPFAM" id="SSF51735">
    <property type="entry name" value="NAD(P)-binding Rossmann-fold domains"/>
    <property type="match status" value="1"/>
</dbReference>
<dbReference type="NCBIfam" id="TIGR01850">
    <property type="entry name" value="argC"/>
    <property type="match status" value="1"/>
</dbReference>
<feature type="domain" description="Semialdehyde dehydrogenase NAD-binding" evidence="7">
    <location>
        <begin position="8"/>
        <end position="146"/>
    </location>
</feature>
<dbReference type="PROSITE" id="PS01224">
    <property type="entry name" value="ARGC"/>
    <property type="match status" value="1"/>
</dbReference>
<dbReference type="CDD" id="cd17895">
    <property type="entry name" value="AGPR_1_N"/>
    <property type="match status" value="1"/>
</dbReference>
<keyword evidence="3 5" id="KW-0521">NADP</keyword>
<dbReference type="Gene3D" id="3.40.50.720">
    <property type="entry name" value="NAD(P)-binding Rossmann-like Domain"/>
    <property type="match status" value="1"/>
</dbReference>
<evidence type="ECO:0000313" key="8">
    <source>
        <dbReference type="EMBL" id="MFB9211193.1"/>
    </source>
</evidence>
<evidence type="ECO:0000256" key="4">
    <source>
        <dbReference type="ARBA" id="ARBA00023002"/>
    </source>
</evidence>
<comment type="function">
    <text evidence="5">Catalyzes the NADPH-dependent reduction of N-acetyl-5-glutamyl phosphate to yield N-acetyl-L-glutamate 5-semialdehyde.</text>
</comment>
<dbReference type="CDD" id="cd23934">
    <property type="entry name" value="AGPR_1_C"/>
    <property type="match status" value="1"/>
</dbReference>
<dbReference type="InterPro" id="IPR050085">
    <property type="entry name" value="AGPR"/>
</dbReference>
<evidence type="ECO:0000256" key="3">
    <source>
        <dbReference type="ARBA" id="ARBA00022857"/>
    </source>
</evidence>
<proteinExistence type="inferred from homology"/>
<evidence type="ECO:0000256" key="1">
    <source>
        <dbReference type="ARBA" id="ARBA00022571"/>
    </source>
</evidence>
<dbReference type="InterPro" id="IPR000706">
    <property type="entry name" value="AGPR_type-1"/>
</dbReference>
<keyword evidence="9" id="KW-1185">Reference proteome</keyword>
<comment type="caution">
    <text evidence="8">The sequence shown here is derived from an EMBL/GenBank/DDBJ whole genome shotgun (WGS) entry which is preliminary data.</text>
</comment>
<comment type="pathway">
    <text evidence="5">Amino-acid biosynthesis; L-arginine biosynthesis; N(2)-acetyl-L-ornithine from L-glutamate: step 3/4.</text>
</comment>
<organism evidence="8 9">
    <name type="scientific">Echinicola jeungdonensis</name>
    <dbReference type="NCBI Taxonomy" id="709343"/>
    <lineage>
        <taxon>Bacteria</taxon>
        <taxon>Pseudomonadati</taxon>
        <taxon>Bacteroidota</taxon>
        <taxon>Cytophagia</taxon>
        <taxon>Cytophagales</taxon>
        <taxon>Cyclobacteriaceae</taxon>
        <taxon>Echinicola</taxon>
    </lineage>
</organism>
<dbReference type="PANTHER" id="PTHR32338:SF10">
    <property type="entry name" value="N-ACETYL-GAMMA-GLUTAMYL-PHOSPHATE REDUCTASE, CHLOROPLASTIC-RELATED"/>
    <property type="match status" value="1"/>
</dbReference>
<dbReference type="InterPro" id="IPR036291">
    <property type="entry name" value="NAD(P)-bd_dom_sf"/>
</dbReference>
<sequence length="348" mass="38919">MEGKKKYNIAIVGASGYTGSELARILVQHQKVEIKMITSETHTGKPFSELHPQFLGILDLPLESAEEVSKNQLDVVFLALPHGVSMEYIKKWKDKKAMMIDLSGDYRLSGPDVYKNWYKQDHVFPEAFDRAIYGLPELHENRIRGAQLVANPGCYPTASILSLAPLFKDQLIKEGSVVIDAKSGTSGAGVKASNTTHFSNVNDNFKAYGLRIHRHTIEIEEQLGNLQKEKAKIQFTPHLLPVDRGILATSYAQVNEEMSQKKLDEIYGEFYKGKPFVRLRSSIPALKDVRGSNYCDIMPIWDERTQRVIVLSVIDNLVKGAAGQAVHNMNLMLGIPQETGLLQSPMQP</sequence>
<dbReference type="SUPFAM" id="SSF55347">
    <property type="entry name" value="Glyceraldehyde-3-phosphate dehydrogenase-like, C-terminal domain"/>
    <property type="match status" value="1"/>
</dbReference>
<comment type="similarity">
    <text evidence="5">Belongs to the NAGSA dehydrogenase family. Type 1 subfamily.</text>
</comment>
<dbReference type="RefSeq" id="WP_290249139.1">
    <property type="nucleotide sequence ID" value="NZ_JAUFQT010000002.1"/>
</dbReference>
<dbReference type="EC" id="1.2.1.38" evidence="5"/>
<dbReference type="GO" id="GO:0003942">
    <property type="term" value="F:N-acetyl-gamma-glutamyl-phosphate reductase activity"/>
    <property type="evidence" value="ECO:0007669"/>
    <property type="project" value="UniProtKB-EC"/>
</dbReference>
<dbReference type="SMART" id="SM00859">
    <property type="entry name" value="Semialdhyde_dh"/>
    <property type="match status" value="1"/>
</dbReference>
<evidence type="ECO:0000259" key="7">
    <source>
        <dbReference type="SMART" id="SM00859"/>
    </source>
</evidence>
<dbReference type="Pfam" id="PF22698">
    <property type="entry name" value="Semialdhyde_dhC_1"/>
    <property type="match status" value="1"/>
</dbReference>
<reference evidence="8 9" key="1">
    <citation type="submission" date="2024-09" db="EMBL/GenBank/DDBJ databases">
        <authorList>
            <person name="Sun Q."/>
            <person name="Mori K."/>
        </authorList>
    </citation>
    <scope>NUCLEOTIDE SEQUENCE [LARGE SCALE GENOMIC DNA]</scope>
    <source>
        <strain evidence="8 9">CECT 7682</strain>
    </source>
</reference>
<keyword evidence="2 5" id="KW-0028">Amino-acid biosynthesis</keyword>
<dbReference type="HAMAP" id="MF_00150">
    <property type="entry name" value="ArgC_type1"/>
    <property type="match status" value="1"/>
</dbReference>
<comment type="catalytic activity">
    <reaction evidence="5">
        <text>N-acetyl-L-glutamate 5-semialdehyde + phosphate + NADP(+) = N-acetyl-L-glutamyl 5-phosphate + NADPH + H(+)</text>
        <dbReference type="Rhea" id="RHEA:21588"/>
        <dbReference type="ChEBI" id="CHEBI:15378"/>
        <dbReference type="ChEBI" id="CHEBI:29123"/>
        <dbReference type="ChEBI" id="CHEBI:43474"/>
        <dbReference type="ChEBI" id="CHEBI:57783"/>
        <dbReference type="ChEBI" id="CHEBI:57936"/>
        <dbReference type="ChEBI" id="CHEBI:58349"/>
        <dbReference type="EC" id="1.2.1.38"/>
    </reaction>
</comment>
<evidence type="ECO:0000256" key="2">
    <source>
        <dbReference type="ARBA" id="ARBA00022605"/>
    </source>
</evidence>
<dbReference type="InterPro" id="IPR000534">
    <property type="entry name" value="Semialdehyde_DH_NAD-bd"/>
</dbReference>
<keyword evidence="1 5" id="KW-0055">Arginine biosynthesis</keyword>
<protein>
    <recommendedName>
        <fullName evidence="5">N-acetyl-gamma-glutamyl-phosphate reductase</fullName>
        <shortName evidence="5">AGPR</shortName>
        <ecNumber evidence="5">1.2.1.38</ecNumber>
    </recommendedName>
    <alternativeName>
        <fullName evidence="5">N-acetyl-glutamate semialdehyde dehydrogenase</fullName>
        <shortName evidence="5">NAGSA dehydrogenase</shortName>
    </alternativeName>
</protein>
<keyword evidence="5" id="KW-0963">Cytoplasm</keyword>
<dbReference type="InterPro" id="IPR058924">
    <property type="entry name" value="AGPR_dimerisation_dom"/>
</dbReference>
<dbReference type="Gene3D" id="3.30.360.10">
    <property type="entry name" value="Dihydrodipicolinate Reductase, domain 2"/>
    <property type="match status" value="1"/>
</dbReference>
<feature type="active site" evidence="5 6">
    <location>
        <position position="154"/>
    </location>
</feature>
<gene>
    <name evidence="5 8" type="primary">argC</name>
    <name evidence="8" type="ORF">ACFFUR_05200</name>
</gene>
<evidence type="ECO:0000256" key="6">
    <source>
        <dbReference type="PROSITE-ProRule" id="PRU10010"/>
    </source>
</evidence>
<accession>A0ABV5J307</accession>
<dbReference type="EMBL" id="JBHMEW010000044">
    <property type="protein sequence ID" value="MFB9211193.1"/>
    <property type="molecule type" value="Genomic_DNA"/>
</dbReference>
<evidence type="ECO:0000313" key="9">
    <source>
        <dbReference type="Proteomes" id="UP001589654"/>
    </source>
</evidence>
<dbReference type="PANTHER" id="PTHR32338">
    <property type="entry name" value="N-ACETYL-GAMMA-GLUTAMYL-PHOSPHATE REDUCTASE, CHLOROPLASTIC-RELATED-RELATED"/>
    <property type="match status" value="1"/>
</dbReference>
<dbReference type="Pfam" id="PF01118">
    <property type="entry name" value="Semialdhyde_dh"/>
    <property type="match status" value="1"/>
</dbReference>
<evidence type="ECO:0000256" key="5">
    <source>
        <dbReference type="HAMAP-Rule" id="MF_00150"/>
    </source>
</evidence>
<comment type="subcellular location">
    <subcellularLocation>
        <location evidence="5">Cytoplasm</location>
    </subcellularLocation>
</comment>
<dbReference type="Proteomes" id="UP001589654">
    <property type="component" value="Unassembled WGS sequence"/>
</dbReference>
<keyword evidence="4 5" id="KW-0560">Oxidoreductase</keyword>
<name>A0ABV5J307_9BACT</name>